<organism evidence="4 5">
    <name type="scientific">Actibacterium atlanticum</name>
    <dbReference type="NCBI Taxonomy" id="1461693"/>
    <lineage>
        <taxon>Bacteria</taxon>
        <taxon>Pseudomonadati</taxon>
        <taxon>Pseudomonadota</taxon>
        <taxon>Alphaproteobacteria</taxon>
        <taxon>Rhodobacterales</taxon>
        <taxon>Roseobacteraceae</taxon>
        <taxon>Actibacterium</taxon>
    </lineage>
</organism>
<feature type="chain" id="PRO_5001566661" description="DUF4174 domain-containing protein" evidence="2">
    <location>
        <begin position="20"/>
        <end position="154"/>
    </location>
</feature>
<dbReference type="RefSeq" id="WP_035251805.1">
    <property type="nucleotide sequence ID" value="NZ_AQQY01000007.1"/>
</dbReference>
<dbReference type="InterPro" id="IPR025232">
    <property type="entry name" value="DUF4174"/>
</dbReference>
<evidence type="ECO:0000256" key="2">
    <source>
        <dbReference type="SAM" id="SignalP"/>
    </source>
</evidence>
<dbReference type="Pfam" id="PF13778">
    <property type="entry name" value="DUF4174"/>
    <property type="match status" value="1"/>
</dbReference>
<protein>
    <recommendedName>
        <fullName evidence="3">DUF4174 domain-containing protein</fullName>
    </recommendedName>
</protein>
<evidence type="ECO:0000259" key="3">
    <source>
        <dbReference type="Pfam" id="PF13778"/>
    </source>
</evidence>
<dbReference type="OrthoDB" id="7362103at2"/>
<dbReference type="STRING" id="1461693.ATO10_12047"/>
<evidence type="ECO:0000313" key="4">
    <source>
        <dbReference type="EMBL" id="KCV81644.1"/>
    </source>
</evidence>
<evidence type="ECO:0000256" key="1">
    <source>
        <dbReference type="ARBA" id="ARBA00022729"/>
    </source>
</evidence>
<feature type="domain" description="DUF4174" evidence="3">
    <location>
        <begin position="48"/>
        <end position="149"/>
    </location>
</feature>
<dbReference type="PATRIC" id="fig|1461693.3.peg.2444"/>
<dbReference type="eggNOG" id="ENOG5032S56">
    <property type="taxonomic scope" value="Bacteria"/>
</dbReference>
<evidence type="ECO:0000313" key="5">
    <source>
        <dbReference type="Proteomes" id="UP000024836"/>
    </source>
</evidence>
<reference evidence="4 5" key="1">
    <citation type="submission" date="2013-04" db="EMBL/GenBank/DDBJ databases">
        <title>Shimia sp. 22II-S11-Z10 Genome Sequencing.</title>
        <authorList>
            <person name="Lai Q."/>
            <person name="Li G."/>
            <person name="Shao Z."/>
        </authorList>
    </citation>
    <scope>NUCLEOTIDE SEQUENCE [LARGE SCALE GENOMIC DNA]</scope>
    <source>
        <strain evidence="5">22II-S11-Z10</strain>
    </source>
</reference>
<name>A0A058ZJ42_9RHOB</name>
<dbReference type="Proteomes" id="UP000024836">
    <property type="component" value="Unassembled WGS sequence"/>
</dbReference>
<keyword evidence="1 2" id="KW-0732">Signal</keyword>
<feature type="signal peptide" evidence="2">
    <location>
        <begin position="1"/>
        <end position="19"/>
    </location>
</feature>
<accession>A0A058ZJ42</accession>
<dbReference type="EMBL" id="AQQY01000007">
    <property type="protein sequence ID" value="KCV81644.1"/>
    <property type="molecule type" value="Genomic_DNA"/>
</dbReference>
<keyword evidence="5" id="KW-1185">Reference proteome</keyword>
<comment type="caution">
    <text evidence="4">The sequence shown here is derived from an EMBL/GenBank/DDBJ whole genome shotgun (WGS) entry which is preliminary data.</text>
</comment>
<proteinExistence type="predicted"/>
<sequence>MKFVLSFLTVLAGFTPALAQATDATAPTPLEIWQEAPETVFSAQDTDLAAFEWLARPVVVFADSPNDPRFVQQMDLLAALPEELAVRDVVVITDTDPAAMSSTRTALRPRGFMLALIAKDGTVNLRKPFPWDVRELSRAIDKMPLRQQEIRDRR</sequence>
<gene>
    <name evidence="4" type="ORF">ATO10_12047</name>
</gene>
<dbReference type="AlphaFoldDB" id="A0A058ZJ42"/>